<reference evidence="1 2" key="1">
    <citation type="submission" date="2022-04" db="EMBL/GenBank/DDBJ databases">
        <title>Rhizobium coralii sp. nov., isolated from coral Turbinaria peltata.</title>
        <authorList>
            <person name="Sun H."/>
        </authorList>
    </citation>
    <scope>NUCLEOTIDE SEQUENCE [LARGE SCALE GENOMIC DNA]</scope>
    <source>
        <strain evidence="1 2">NTR19</strain>
    </source>
</reference>
<protein>
    <submittedName>
        <fullName evidence="1">Uncharacterized protein</fullName>
    </submittedName>
</protein>
<name>A0ABT0IMI7_9HYPH</name>
<dbReference type="Proteomes" id="UP001202827">
    <property type="component" value="Unassembled WGS sequence"/>
</dbReference>
<dbReference type="EMBL" id="JALPRY010000004">
    <property type="protein sequence ID" value="MCK8779066.1"/>
    <property type="molecule type" value="Genomic_DNA"/>
</dbReference>
<evidence type="ECO:0000313" key="2">
    <source>
        <dbReference type="Proteomes" id="UP001202827"/>
    </source>
</evidence>
<proteinExistence type="predicted"/>
<comment type="caution">
    <text evidence="1">The sequence shown here is derived from an EMBL/GenBank/DDBJ whole genome shotgun (WGS) entry which is preliminary data.</text>
</comment>
<dbReference type="RefSeq" id="WP_248681876.1">
    <property type="nucleotide sequence ID" value="NZ_JALPRY010000004.1"/>
</dbReference>
<gene>
    <name evidence="1" type="ORF">M0654_03610</name>
</gene>
<organism evidence="1 2">
    <name type="scientific">Neorhizobium turbinariae</name>
    <dbReference type="NCBI Taxonomy" id="2937795"/>
    <lineage>
        <taxon>Bacteria</taxon>
        <taxon>Pseudomonadati</taxon>
        <taxon>Pseudomonadota</taxon>
        <taxon>Alphaproteobacteria</taxon>
        <taxon>Hyphomicrobiales</taxon>
        <taxon>Rhizobiaceae</taxon>
        <taxon>Rhizobium/Agrobacterium group</taxon>
        <taxon>Neorhizobium</taxon>
    </lineage>
</organism>
<sequence>MRRHRVNIYKITRECGVRLRDASEHSPASRRPGDCFCKPTIREIGESHGEAHLRLVLMLLTGDRSNARELYADVLKAVSRLLAKHPELVRRPTLIDEFNALNIHRLRRQAKAMNCDTAMSDVLHVMLTLTFILPDEAAFGEAA</sequence>
<accession>A0ABT0IMI7</accession>
<keyword evidence="2" id="KW-1185">Reference proteome</keyword>
<evidence type="ECO:0000313" key="1">
    <source>
        <dbReference type="EMBL" id="MCK8779066.1"/>
    </source>
</evidence>